<keyword evidence="5 12" id="KW-0378">Hydrolase</keyword>
<dbReference type="InterPro" id="IPR027417">
    <property type="entry name" value="P-loop_NTPase"/>
</dbReference>
<dbReference type="InterPro" id="IPR000629">
    <property type="entry name" value="RNA-helicase_DEAD-box_CS"/>
</dbReference>
<dbReference type="GO" id="GO:0003723">
    <property type="term" value="F:RNA binding"/>
    <property type="evidence" value="ECO:0007669"/>
    <property type="project" value="UniProtKB-KW"/>
</dbReference>
<dbReference type="PROSITE" id="PS51194">
    <property type="entry name" value="HELICASE_CTER"/>
    <property type="match status" value="1"/>
</dbReference>
<evidence type="ECO:0000256" key="12">
    <source>
        <dbReference type="RuleBase" id="RU000492"/>
    </source>
</evidence>
<feature type="compositionally biased region" description="Polar residues" evidence="13">
    <location>
        <begin position="110"/>
        <end position="124"/>
    </location>
</feature>
<dbReference type="SMART" id="SM00490">
    <property type="entry name" value="HELICc"/>
    <property type="match status" value="1"/>
</dbReference>
<keyword evidence="6 12" id="KW-0347">Helicase</keyword>
<feature type="region of interest" description="Disordered" evidence="13">
    <location>
        <begin position="1"/>
        <end position="54"/>
    </location>
</feature>
<organism evidence="17 18">
    <name type="scientific">Rhizoctonia solani 123E</name>
    <dbReference type="NCBI Taxonomy" id="1423351"/>
    <lineage>
        <taxon>Eukaryota</taxon>
        <taxon>Fungi</taxon>
        <taxon>Dikarya</taxon>
        <taxon>Basidiomycota</taxon>
        <taxon>Agaricomycotina</taxon>
        <taxon>Agaricomycetes</taxon>
        <taxon>Cantharellales</taxon>
        <taxon>Ceratobasidiaceae</taxon>
        <taxon>Rhizoctonia</taxon>
    </lineage>
</organism>
<evidence type="ECO:0000256" key="3">
    <source>
        <dbReference type="ARBA" id="ARBA00022517"/>
    </source>
</evidence>
<dbReference type="GO" id="GO:0005524">
    <property type="term" value="F:ATP binding"/>
    <property type="evidence" value="ECO:0007669"/>
    <property type="project" value="UniProtKB-KW"/>
</dbReference>
<evidence type="ECO:0000256" key="5">
    <source>
        <dbReference type="ARBA" id="ARBA00022801"/>
    </source>
</evidence>
<evidence type="ECO:0000313" key="17">
    <source>
        <dbReference type="EMBL" id="KEP55768.1"/>
    </source>
</evidence>
<keyword evidence="7 12" id="KW-0067">ATP-binding</keyword>
<dbReference type="GO" id="GO:0010467">
    <property type="term" value="P:gene expression"/>
    <property type="evidence" value="ECO:0007669"/>
    <property type="project" value="UniProtKB-ARBA"/>
</dbReference>
<evidence type="ECO:0000256" key="11">
    <source>
        <dbReference type="PROSITE-ProRule" id="PRU00552"/>
    </source>
</evidence>
<dbReference type="Gene3D" id="3.40.50.300">
    <property type="entry name" value="P-loop containing nucleotide triphosphate hydrolases"/>
    <property type="match status" value="2"/>
</dbReference>
<gene>
    <name evidence="17" type="ORF">V565_000210</name>
</gene>
<dbReference type="GO" id="GO:0016787">
    <property type="term" value="F:hydrolase activity"/>
    <property type="evidence" value="ECO:0007669"/>
    <property type="project" value="UniProtKB-KW"/>
</dbReference>
<dbReference type="CDD" id="cd17946">
    <property type="entry name" value="DEADc_DDX24"/>
    <property type="match status" value="1"/>
</dbReference>
<keyword evidence="3" id="KW-0690">Ribosome biogenesis</keyword>
<dbReference type="PANTHER" id="PTHR47959">
    <property type="entry name" value="ATP-DEPENDENT RNA HELICASE RHLE-RELATED"/>
    <property type="match status" value="1"/>
</dbReference>
<dbReference type="GO" id="GO:0005829">
    <property type="term" value="C:cytosol"/>
    <property type="evidence" value="ECO:0007669"/>
    <property type="project" value="TreeGrafter"/>
</dbReference>
<comment type="caution">
    <text evidence="17">The sequence shown here is derived from an EMBL/GenBank/DDBJ whole genome shotgun (WGS) entry which is preliminary data.</text>
</comment>
<feature type="region of interest" description="Disordered" evidence="13">
    <location>
        <begin position="98"/>
        <end position="124"/>
    </location>
</feature>
<evidence type="ECO:0000256" key="1">
    <source>
        <dbReference type="ARBA" id="ARBA00004123"/>
    </source>
</evidence>
<dbReference type="PROSITE" id="PS51192">
    <property type="entry name" value="HELICASE_ATP_BIND_1"/>
    <property type="match status" value="1"/>
</dbReference>
<dbReference type="CDD" id="cd18787">
    <property type="entry name" value="SF2_C_DEAD"/>
    <property type="match status" value="1"/>
</dbReference>
<evidence type="ECO:0000256" key="13">
    <source>
        <dbReference type="SAM" id="MobiDB-lite"/>
    </source>
</evidence>
<feature type="domain" description="Helicase ATP-binding" evidence="14">
    <location>
        <begin position="171"/>
        <end position="389"/>
    </location>
</feature>
<evidence type="ECO:0000256" key="10">
    <source>
        <dbReference type="ARBA" id="ARBA00047984"/>
    </source>
</evidence>
<feature type="domain" description="DEAD-box RNA helicase Q" evidence="16">
    <location>
        <begin position="140"/>
        <end position="168"/>
    </location>
</feature>
<evidence type="ECO:0000313" key="18">
    <source>
        <dbReference type="Proteomes" id="UP000027456"/>
    </source>
</evidence>
<accession>A0A074SG75</accession>
<name>A0A074SG75_9AGAM</name>
<keyword evidence="4 12" id="KW-0547">Nucleotide-binding</keyword>
<feature type="compositionally biased region" description="Basic residues" evidence="13">
    <location>
        <begin position="14"/>
        <end position="30"/>
    </location>
</feature>
<dbReference type="SUPFAM" id="SSF52540">
    <property type="entry name" value="P-loop containing nucleoside triphosphate hydrolases"/>
    <property type="match status" value="1"/>
</dbReference>
<dbReference type="InterPro" id="IPR014014">
    <property type="entry name" value="RNA_helicase_DEAD_Q_motif"/>
</dbReference>
<comment type="subcellular location">
    <subcellularLocation>
        <location evidence="1">Nucleus</location>
    </subcellularLocation>
</comment>
<evidence type="ECO:0000256" key="4">
    <source>
        <dbReference type="ARBA" id="ARBA00022741"/>
    </source>
</evidence>
<evidence type="ECO:0000256" key="7">
    <source>
        <dbReference type="ARBA" id="ARBA00022840"/>
    </source>
</evidence>
<dbReference type="STRING" id="1423351.A0A074SG75"/>
<dbReference type="Pfam" id="PF00270">
    <property type="entry name" value="DEAD"/>
    <property type="match status" value="1"/>
</dbReference>
<dbReference type="SMART" id="SM00487">
    <property type="entry name" value="DEXDc"/>
    <property type="match status" value="1"/>
</dbReference>
<dbReference type="PROSITE" id="PS51195">
    <property type="entry name" value="Q_MOTIF"/>
    <property type="match status" value="1"/>
</dbReference>
<evidence type="ECO:0000259" key="14">
    <source>
        <dbReference type="PROSITE" id="PS51192"/>
    </source>
</evidence>
<comment type="catalytic activity">
    <reaction evidence="10">
        <text>ATP + H2O = ADP + phosphate + H(+)</text>
        <dbReference type="Rhea" id="RHEA:13065"/>
        <dbReference type="ChEBI" id="CHEBI:15377"/>
        <dbReference type="ChEBI" id="CHEBI:15378"/>
        <dbReference type="ChEBI" id="CHEBI:30616"/>
        <dbReference type="ChEBI" id="CHEBI:43474"/>
        <dbReference type="ChEBI" id="CHEBI:456216"/>
        <dbReference type="EC" id="3.6.4.13"/>
    </reaction>
</comment>
<dbReference type="InterPro" id="IPR011545">
    <property type="entry name" value="DEAD/DEAH_box_helicase_dom"/>
</dbReference>
<dbReference type="PANTHER" id="PTHR47959:SF1">
    <property type="entry name" value="ATP-DEPENDENT RNA HELICASE DBPA"/>
    <property type="match status" value="1"/>
</dbReference>
<sequence length="707" mass="78194">MEATSLPSKVTPRMLKRKHKATASSPKKRNRTEALNEDITNSGSDIEDDYPGWRPVSRPAGAMLGGGLDDDGGLLTIEEIDDVDVEYVETEAGGRIAKLKKRQRSAGRKQANSLKSEQDSSKTPLTTVTTDVAFDKSLLPEWSSMSLHPIISHSILALSFTIPTPIQKAALPVAQEGRDVVGVAETGSGKTLAYSLPILQHILSKSTPNSTRSLAALILAPTRELALQVCEHLKAVVSAGVGSSKGKVPRVSVAAIVGGLSLQKQRRVIERGADIIVATPGRLWDVLGEDNELARQIRNVRFLVLDEADRMVEAGHFQELDNIVKLTARQKELEEPDGMADDPVFAEAMAAAVDSTPANNQMQTFVFSATMSKELQINLSRRSGRRKNKDKASSTLDDLLMKLDFRDPDPVIVDISPEYGKVSTLTESRIECISGDKDFYLYYFLLRYPGRSLVFVSSIDGIRRLTPIMELLQLKAFPLHSQLQQRQRLKNLDRFKSTPSAVLIATDIAARGLDIPSVDHVIHYQLPRTADAYVHRNGRTARAQREGFSLLLIAPNERGVMKGLMDSLKRTEPIAELPVEHDILDRLKQRVQLARQIDIAQHKVKKDNHEKNWLKETAEALEIELDSDMEARNEESHQAKKNSAKVQKLKLELKESLSEPLVARGISRRYITSGSRSVADDLVNARNHEKMLGVPNVSAGQDVVISK</sequence>
<dbReference type="HOGENOM" id="CLU_003041_13_2_1"/>
<dbReference type="InterPro" id="IPR001650">
    <property type="entry name" value="Helicase_C-like"/>
</dbReference>
<evidence type="ECO:0000256" key="2">
    <source>
        <dbReference type="ARBA" id="ARBA00012552"/>
    </source>
</evidence>
<dbReference type="GO" id="GO:0003724">
    <property type="term" value="F:RNA helicase activity"/>
    <property type="evidence" value="ECO:0007669"/>
    <property type="project" value="UniProtKB-EC"/>
</dbReference>
<feature type="short sequence motif" description="Q motif" evidence="11">
    <location>
        <begin position="140"/>
        <end position="168"/>
    </location>
</feature>
<dbReference type="EMBL" id="AZST01000001">
    <property type="protein sequence ID" value="KEP55768.1"/>
    <property type="molecule type" value="Genomic_DNA"/>
</dbReference>
<feature type="domain" description="Helicase C-terminal" evidence="15">
    <location>
        <begin position="440"/>
        <end position="585"/>
    </location>
</feature>
<dbReference type="InterPro" id="IPR050079">
    <property type="entry name" value="DEAD_box_RNA_helicase"/>
</dbReference>
<dbReference type="GO" id="GO:0042254">
    <property type="term" value="P:ribosome biogenesis"/>
    <property type="evidence" value="ECO:0007669"/>
    <property type="project" value="UniProtKB-KW"/>
</dbReference>
<comment type="similarity">
    <text evidence="12">Belongs to the DEAD box helicase family.</text>
</comment>
<proteinExistence type="inferred from homology"/>
<dbReference type="Proteomes" id="UP000027456">
    <property type="component" value="Unassembled WGS sequence"/>
</dbReference>
<keyword evidence="18" id="KW-1185">Reference proteome</keyword>
<feature type="compositionally biased region" description="Basic residues" evidence="13">
    <location>
        <begin position="98"/>
        <end position="107"/>
    </location>
</feature>
<dbReference type="EC" id="3.6.4.13" evidence="2"/>
<protein>
    <recommendedName>
        <fullName evidence="2">RNA helicase</fullName>
        <ecNumber evidence="2">3.6.4.13</ecNumber>
    </recommendedName>
</protein>
<dbReference type="GO" id="GO:0005634">
    <property type="term" value="C:nucleus"/>
    <property type="evidence" value="ECO:0007669"/>
    <property type="project" value="UniProtKB-SubCell"/>
</dbReference>
<evidence type="ECO:0000256" key="6">
    <source>
        <dbReference type="ARBA" id="ARBA00022806"/>
    </source>
</evidence>
<reference evidence="17 18" key="1">
    <citation type="submission" date="2013-12" db="EMBL/GenBank/DDBJ databases">
        <authorList>
            <person name="Cubeta M."/>
            <person name="Pakala S."/>
            <person name="Fedorova N."/>
            <person name="Thomas E."/>
            <person name="Dean R."/>
            <person name="Jabaji S."/>
            <person name="Neate S."/>
            <person name="Toda T."/>
            <person name="Tavantzis S."/>
            <person name="Vilgalys R."/>
            <person name="Bharathan N."/>
            <person name="Pakala S."/>
            <person name="Losada L.S."/>
            <person name="Zafar N."/>
            <person name="Nierman W."/>
        </authorList>
    </citation>
    <scope>NUCLEOTIDE SEQUENCE [LARGE SCALE GENOMIC DNA]</scope>
    <source>
        <strain evidence="17 18">123E</strain>
    </source>
</reference>
<dbReference type="OrthoDB" id="4310724at2759"/>
<dbReference type="AlphaFoldDB" id="A0A074SG75"/>
<evidence type="ECO:0000259" key="16">
    <source>
        <dbReference type="PROSITE" id="PS51195"/>
    </source>
</evidence>
<dbReference type="PROSITE" id="PS00039">
    <property type="entry name" value="DEAD_ATP_HELICASE"/>
    <property type="match status" value="1"/>
</dbReference>
<keyword evidence="8" id="KW-0694">RNA-binding</keyword>
<evidence type="ECO:0000256" key="8">
    <source>
        <dbReference type="ARBA" id="ARBA00022884"/>
    </source>
</evidence>
<evidence type="ECO:0000259" key="15">
    <source>
        <dbReference type="PROSITE" id="PS51194"/>
    </source>
</evidence>
<dbReference type="InterPro" id="IPR014001">
    <property type="entry name" value="Helicase_ATP-bd"/>
</dbReference>
<dbReference type="Pfam" id="PF00271">
    <property type="entry name" value="Helicase_C"/>
    <property type="match status" value="1"/>
</dbReference>
<evidence type="ECO:0000256" key="9">
    <source>
        <dbReference type="ARBA" id="ARBA00023242"/>
    </source>
</evidence>
<keyword evidence="9" id="KW-0539">Nucleus</keyword>